<reference evidence="1 2" key="1">
    <citation type="journal article" date="2012" name="BMC Genomics">
        <title>Comparative genomics of bacteria in the genus Providencia isolated from wild Drosophila melanogaster.</title>
        <authorList>
            <person name="Galac M.R."/>
            <person name="Lazzaro B.P."/>
        </authorList>
    </citation>
    <scope>NUCLEOTIDE SEQUENCE [LARGE SCALE GENOMIC DNA]</scope>
    <source>
        <strain evidence="1 2">DSM 19967</strain>
        <plasmid evidence="1">pPSN2</plasmid>
    </source>
</reference>
<dbReference type="EMBL" id="AKKN01000016">
    <property type="protein sequence ID" value="EKT52843.1"/>
    <property type="molecule type" value="Genomic_DNA"/>
</dbReference>
<evidence type="ECO:0000313" key="2">
    <source>
        <dbReference type="Proteomes" id="UP000010290"/>
    </source>
</evidence>
<dbReference type="PATRIC" id="fig|1141660.3.peg.3267"/>
<name>K8VXA9_9GAMM</name>
<accession>K8VXA9</accession>
<proteinExistence type="predicted"/>
<gene>
    <name evidence="1" type="ORF">OO7_16335</name>
</gene>
<keyword evidence="2" id="KW-1185">Reference proteome</keyword>
<geneLocation type="plasmid" evidence="1 2">
    <name>pPSN2</name>
</geneLocation>
<keyword evidence="1" id="KW-0614">Plasmid</keyword>
<dbReference type="RefSeq" id="WP_008916992.1">
    <property type="nucleotide sequence ID" value="NZ_CM001854.1"/>
</dbReference>
<evidence type="ECO:0000313" key="1">
    <source>
        <dbReference type="EMBL" id="EKT52843.1"/>
    </source>
</evidence>
<protein>
    <submittedName>
        <fullName evidence="1">Uncharacterized protein</fullName>
    </submittedName>
</protein>
<comment type="caution">
    <text evidence="1">The sequence shown here is derived from an EMBL/GenBank/DDBJ whole genome shotgun (WGS) entry which is preliminary data.</text>
</comment>
<dbReference type="AlphaFoldDB" id="K8VXA9"/>
<dbReference type="Proteomes" id="UP000010290">
    <property type="component" value="Plasmid pPSN2"/>
</dbReference>
<dbReference type="HOGENOM" id="CLU_2864326_0_0_6"/>
<organism evidence="1 2">
    <name type="scientific">Providencia sneebia DSM 19967</name>
    <dbReference type="NCBI Taxonomy" id="1141660"/>
    <lineage>
        <taxon>Bacteria</taxon>
        <taxon>Pseudomonadati</taxon>
        <taxon>Pseudomonadota</taxon>
        <taxon>Gammaproteobacteria</taxon>
        <taxon>Enterobacterales</taxon>
        <taxon>Morganellaceae</taxon>
        <taxon>Providencia</taxon>
    </lineage>
</organism>
<sequence>MNLNNQHYFKNHDRQLLNAQLLNSYNDHLHFSAIQHQPLQLKKQYQYVSDSLIRFDGKPLLPKK</sequence>